<feature type="compositionally biased region" description="Basic and acidic residues" evidence="1">
    <location>
        <begin position="103"/>
        <end position="133"/>
    </location>
</feature>
<feature type="compositionally biased region" description="Low complexity" evidence="1">
    <location>
        <begin position="27"/>
        <end position="39"/>
    </location>
</feature>
<organism evidence="2 3">
    <name type="scientific">Ganoderma sinense ZZ0214-1</name>
    <dbReference type="NCBI Taxonomy" id="1077348"/>
    <lineage>
        <taxon>Eukaryota</taxon>
        <taxon>Fungi</taxon>
        <taxon>Dikarya</taxon>
        <taxon>Basidiomycota</taxon>
        <taxon>Agaricomycotina</taxon>
        <taxon>Agaricomycetes</taxon>
        <taxon>Polyporales</taxon>
        <taxon>Polyporaceae</taxon>
        <taxon>Ganoderma</taxon>
    </lineage>
</organism>
<accession>A0A2G8S921</accession>
<evidence type="ECO:0000313" key="2">
    <source>
        <dbReference type="EMBL" id="PIL30259.1"/>
    </source>
</evidence>
<comment type="caution">
    <text evidence="2">The sequence shown here is derived from an EMBL/GenBank/DDBJ whole genome shotgun (WGS) entry which is preliminary data.</text>
</comment>
<dbReference type="Proteomes" id="UP000230002">
    <property type="component" value="Unassembled WGS sequence"/>
</dbReference>
<gene>
    <name evidence="2" type="ORF">GSI_07437</name>
</gene>
<reference evidence="2 3" key="1">
    <citation type="journal article" date="2015" name="Sci. Rep.">
        <title>Chromosome-level genome map provides insights into diverse defense mechanisms in the medicinal fungus Ganoderma sinense.</title>
        <authorList>
            <person name="Zhu Y."/>
            <person name="Xu J."/>
            <person name="Sun C."/>
            <person name="Zhou S."/>
            <person name="Xu H."/>
            <person name="Nelson D.R."/>
            <person name="Qian J."/>
            <person name="Song J."/>
            <person name="Luo H."/>
            <person name="Xiang L."/>
            <person name="Li Y."/>
            <person name="Xu Z."/>
            <person name="Ji A."/>
            <person name="Wang L."/>
            <person name="Lu S."/>
            <person name="Hayward A."/>
            <person name="Sun W."/>
            <person name="Li X."/>
            <person name="Schwartz D.C."/>
            <person name="Wang Y."/>
            <person name="Chen S."/>
        </authorList>
    </citation>
    <scope>NUCLEOTIDE SEQUENCE [LARGE SCALE GENOMIC DNA]</scope>
    <source>
        <strain evidence="2 3">ZZ0214-1</strain>
    </source>
</reference>
<sequence length="133" mass="14452">MIPKSRKPKEDGNGSKPVKTKSKAKDTTSSPPRSAASRFRAPDINTHTSNDEAVEAESTASKKTTKTETSTKPVEDSSSDESDSKTSDDDEERSSSPSSGLEDLEKKNPGALKVKFESERPAWIDDHSQIPED</sequence>
<feature type="region of interest" description="Disordered" evidence="1">
    <location>
        <begin position="1"/>
        <end position="133"/>
    </location>
</feature>
<dbReference type="AlphaFoldDB" id="A0A2G8S921"/>
<dbReference type="EMBL" id="AYKW01000015">
    <property type="protein sequence ID" value="PIL30259.1"/>
    <property type="molecule type" value="Genomic_DNA"/>
</dbReference>
<name>A0A2G8S921_9APHY</name>
<keyword evidence="3" id="KW-1185">Reference proteome</keyword>
<protein>
    <submittedName>
        <fullName evidence="2">Uncharacterized protein</fullName>
    </submittedName>
</protein>
<proteinExistence type="predicted"/>
<evidence type="ECO:0000256" key="1">
    <source>
        <dbReference type="SAM" id="MobiDB-lite"/>
    </source>
</evidence>
<evidence type="ECO:0000313" key="3">
    <source>
        <dbReference type="Proteomes" id="UP000230002"/>
    </source>
</evidence>
<feature type="compositionally biased region" description="Low complexity" evidence="1">
    <location>
        <begin position="56"/>
        <end position="72"/>
    </location>
</feature>